<evidence type="ECO:0000313" key="3">
    <source>
        <dbReference type="EMBL" id="QOR71087.1"/>
    </source>
</evidence>
<reference evidence="3 4" key="1">
    <citation type="submission" date="2020-10" db="EMBL/GenBank/DDBJ databases">
        <title>Haloactinobacterium sp. RN3S43, a bacterium isolated from saline soil.</title>
        <authorList>
            <person name="Sun J.-Q."/>
        </authorList>
    </citation>
    <scope>NUCLEOTIDE SEQUENCE [LARGE SCALE GENOMIC DNA]</scope>
    <source>
        <strain evidence="3 4">RN3S43</strain>
    </source>
</reference>
<evidence type="ECO:0000313" key="4">
    <source>
        <dbReference type="Proteomes" id="UP000593758"/>
    </source>
</evidence>
<dbReference type="InterPro" id="IPR002060">
    <property type="entry name" value="Squ/phyt_synthse"/>
</dbReference>
<dbReference type="RefSeq" id="WP_193497755.1">
    <property type="nucleotide sequence ID" value="NZ_CP063169.1"/>
</dbReference>
<dbReference type="InterPro" id="IPR008949">
    <property type="entry name" value="Isoprenoid_synthase_dom_sf"/>
</dbReference>
<gene>
    <name evidence="3" type="ORF">IM660_01875</name>
</gene>
<sequence>MTDATGRTRYDDAAHASAQVVIRQYSTSFGWATALLGEPDRTHVRTIYALVRIADELVDDPDPALDPACRARLLDGLQADVLAALESGRSANLVVHAFAGTARRYGITAELIDPFFASMRSDLHVRDHDRTGLDAYVHGSAEVVGLMCLRVFTDCDHAAYERLRAGAIRLGAAFQKVNFLRDLAADRDLLGRNYLPGVDVARLSDAERDTFLDEIDADLAAARVAIAGLPPRSRRAVLAAHHFFAELSRRLRRTPAEEILCRRIRVPDAVKARILVTAIGARA</sequence>
<dbReference type="Proteomes" id="UP000593758">
    <property type="component" value="Chromosome"/>
</dbReference>
<evidence type="ECO:0000256" key="2">
    <source>
        <dbReference type="ARBA" id="ARBA00022679"/>
    </source>
</evidence>
<accession>A0A7M1SVI3</accession>
<comment type="pathway">
    <text evidence="1">Carotenoid biosynthesis; phytoene biosynthesis.</text>
</comment>
<organism evidence="3 4">
    <name type="scientific">Ruania alkalisoli</name>
    <dbReference type="NCBI Taxonomy" id="2779775"/>
    <lineage>
        <taxon>Bacteria</taxon>
        <taxon>Bacillati</taxon>
        <taxon>Actinomycetota</taxon>
        <taxon>Actinomycetes</taxon>
        <taxon>Micrococcales</taxon>
        <taxon>Ruaniaceae</taxon>
        <taxon>Ruania</taxon>
    </lineage>
</organism>
<dbReference type="UniPathway" id="UPA00799"/>
<keyword evidence="2" id="KW-0808">Transferase</keyword>
<dbReference type="PANTHER" id="PTHR31480">
    <property type="entry name" value="BIFUNCTIONAL LYCOPENE CYCLASE/PHYTOENE SYNTHASE"/>
    <property type="match status" value="1"/>
</dbReference>
<dbReference type="PROSITE" id="PS01045">
    <property type="entry name" value="SQUALEN_PHYTOEN_SYN_2"/>
    <property type="match status" value="1"/>
</dbReference>
<dbReference type="AlphaFoldDB" id="A0A7M1SVI3"/>
<dbReference type="KEGG" id="halt:IM660_01875"/>
<dbReference type="SFLD" id="SFLDG01212">
    <property type="entry name" value="Phytoene_synthase_like"/>
    <property type="match status" value="1"/>
</dbReference>
<evidence type="ECO:0000256" key="1">
    <source>
        <dbReference type="ARBA" id="ARBA00004684"/>
    </source>
</evidence>
<dbReference type="GO" id="GO:0008299">
    <property type="term" value="P:isoprenoid biosynthetic process"/>
    <property type="evidence" value="ECO:0007669"/>
    <property type="project" value="UniProtKB-ARBA"/>
</dbReference>
<dbReference type="Pfam" id="PF00494">
    <property type="entry name" value="SQS_PSY"/>
    <property type="match status" value="1"/>
</dbReference>
<dbReference type="InterPro" id="IPR044843">
    <property type="entry name" value="Trans_IPPS_bact-type"/>
</dbReference>
<dbReference type="EMBL" id="CP063169">
    <property type="protein sequence ID" value="QOR71087.1"/>
    <property type="molecule type" value="Genomic_DNA"/>
</dbReference>
<name>A0A7M1SVI3_9MICO</name>
<dbReference type="SFLD" id="SFLDS00005">
    <property type="entry name" value="Isoprenoid_Synthase_Type_I"/>
    <property type="match status" value="1"/>
</dbReference>
<dbReference type="Gene3D" id="1.10.600.10">
    <property type="entry name" value="Farnesyl Diphosphate Synthase"/>
    <property type="match status" value="1"/>
</dbReference>
<dbReference type="SUPFAM" id="SSF48576">
    <property type="entry name" value="Terpenoid synthases"/>
    <property type="match status" value="1"/>
</dbReference>
<keyword evidence="4" id="KW-1185">Reference proteome</keyword>
<dbReference type="InterPro" id="IPR019845">
    <property type="entry name" value="Squalene/phytoene_synthase_CS"/>
</dbReference>
<dbReference type="SFLD" id="SFLDG01018">
    <property type="entry name" value="Squalene/Phytoene_Synthase_Lik"/>
    <property type="match status" value="1"/>
</dbReference>
<proteinExistence type="predicted"/>
<dbReference type="GO" id="GO:0004311">
    <property type="term" value="F:geranylgeranyl diphosphate synthase activity"/>
    <property type="evidence" value="ECO:0007669"/>
    <property type="project" value="InterPro"/>
</dbReference>
<protein>
    <submittedName>
        <fullName evidence="3">Squalene/phytoene synthase family protein</fullName>
    </submittedName>
</protein>